<dbReference type="InterPro" id="IPR046342">
    <property type="entry name" value="CBS_dom_sf"/>
</dbReference>
<dbReference type="EMBL" id="JAFMPM010000006">
    <property type="protein sequence ID" value="MBO0612250.1"/>
    <property type="molecule type" value="Genomic_DNA"/>
</dbReference>
<feature type="domain" description="Cyclic nucleotide-binding" evidence="3">
    <location>
        <begin position="17"/>
        <end position="116"/>
    </location>
</feature>
<dbReference type="PANTHER" id="PTHR43080:SF2">
    <property type="entry name" value="CBS DOMAIN-CONTAINING PROTEIN"/>
    <property type="match status" value="1"/>
</dbReference>
<dbReference type="Gene3D" id="2.60.120.10">
    <property type="entry name" value="Jelly Rolls"/>
    <property type="match status" value="1"/>
</dbReference>
<dbReference type="InterPro" id="IPR014710">
    <property type="entry name" value="RmlC-like_jellyroll"/>
</dbReference>
<keyword evidence="1 2" id="KW-0129">CBS domain</keyword>
<dbReference type="SMART" id="SM00116">
    <property type="entry name" value="CBS"/>
    <property type="match status" value="2"/>
</dbReference>
<dbReference type="AlphaFoldDB" id="A0A8B0SMZ0"/>
<dbReference type="SUPFAM" id="SSF51206">
    <property type="entry name" value="cAMP-binding domain-like"/>
    <property type="match status" value="1"/>
</dbReference>
<proteinExistence type="predicted"/>
<evidence type="ECO:0000259" key="3">
    <source>
        <dbReference type="PROSITE" id="PS50042"/>
    </source>
</evidence>
<organism evidence="6">
    <name type="scientific">Thiothrix fructosivorans</name>
    <dbReference type="NCBI Taxonomy" id="111770"/>
    <lineage>
        <taxon>Bacteria</taxon>
        <taxon>Pseudomonadati</taxon>
        <taxon>Pseudomonadota</taxon>
        <taxon>Gammaproteobacteria</taxon>
        <taxon>Thiotrichales</taxon>
        <taxon>Thiotrichaceae</taxon>
        <taxon>Thiothrix</taxon>
    </lineage>
</organism>
<feature type="domain" description="CBS" evidence="4">
    <location>
        <begin position="157"/>
        <end position="215"/>
    </location>
</feature>
<dbReference type="PANTHER" id="PTHR43080">
    <property type="entry name" value="CBS DOMAIN-CONTAINING PROTEIN CBSX3, MITOCHONDRIAL"/>
    <property type="match status" value="1"/>
</dbReference>
<name>A0A8B0SMZ0_9GAMM</name>
<dbReference type="InterPro" id="IPR018490">
    <property type="entry name" value="cNMP-bd_dom_sf"/>
</dbReference>
<dbReference type="CDD" id="cd00038">
    <property type="entry name" value="CAP_ED"/>
    <property type="match status" value="1"/>
</dbReference>
<gene>
    <name evidence="6" type="ORF">J1836_008025</name>
    <name evidence="5" type="ORF">J1836_04800</name>
</gene>
<dbReference type="InterPro" id="IPR000595">
    <property type="entry name" value="cNMP-bd_dom"/>
</dbReference>
<evidence type="ECO:0000256" key="2">
    <source>
        <dbReference type="PROSITE-ProRule" id="PRU00703"/>
    </source>
</evidence>
<dbReference type="RefSeq" id="WP_207249947.1">
    <property type="nucleotide sequence ID" value="NZ_JAFMPM010000006.1"/>
</dbReference>
<protein>
    <submittedName>
        <fullName evidence="6">Cyclic nucleotide-binding/CBS domain-containing protein</fullName>
    </submittedName>
</protein>
<reference evidence="6" key="2">
    <citation type="submission" date="2021-04" db="EMBL/GenBank/DDBJ databases">
        <title>Complete Genome and methylome analysis of Thiothrix fructosivorans ATCC 49748.</title>
        <authorList>
            <person name="Fomenkov A."/>
            <person name="Sun L."/>
            <person name="Vincze T."/>
            <person name="Grabovich M.Y."/>
            <person name="Roberts R.J."/>
        </authorList>
    </citation>
    <scope>NUCLEOTIDE SEQUENCE</scope>
    <source>
        <strain evidence="6">ATCC 49748</strain>
    </source>
</reference>
<sequence>MELEQLKVRSYLAKCSPLKDLPAEWLDKLAANVTFQCNGIGDAVMSIGEQNDRVLLIRRGAVDVFLENGELYGRFSKGDWVGYRSVMRGGVVGMTVKALEDSLFFAIPAALFLELVDSFERVSQYFSERKQERLRSAIQEMRGSDNYAMITLHVQDLMKPALLIRKDVPVQAVAQQMTETKSRAAIITEDDSTPHGMVTDTDFRRVIAQGLRIDLPIGDIMTRKLYTLSPNDQASEALLLMTRFNLRHVPVVNNNEVVGVISATDLLRGQSHNAIYMVGDIFTAPDVARLAELSKGLPNVLVGLVKQNLPANDVGHAITSIGQAIARRLLVMAEGQFGKPPIPYAFIVAGSMARREQTAHSDQDNGMILSDAYNEAEHGEYFRSIAKFVSDGLNACGYVYCPGNVMATNDQWRQPLSVWRGYFETWINRPEPQALMYASIFFDLRCLHGEESLLNDLQEEVLHKTKASTLFQAFMASNALGFKPPIGFFRGFVLDKDKDGSDEKGMDMKKRGVVPVIDLARLYSLAGGLRPINTWERLEAIAEAGVMNRSMIEDLRDAFEFISTVRLQHQAKQIEKGLKPNNYVPPEELSSLERRHLKDAFEVVSSMQDGMTTRYKADQFR</sequence>
<keyword evidence="7" id="KW-1185">Reference proteome</keyword>
<dbReference type="Pfam" id="PF00571">
    <property type="entry name" value="CBS"/>
    <property type="match status" value="2"/>
</dbReference>
<dbReference type="EMBL" id="CP072748">
    <property type="protein sequence ID" value="QTX12259.1"/>
    <property type="molecule type" value="Genomic_DNA"/>
</dbReference>
<dbReference type="InterPro" id="IPR005105">
    <property type="entry name" value="GlnD_Uridyltrans_N"/>
</dbReference>
<dbReference type="SUPFAM" id="SSF54631">
    <property type="entry name" value="CBS-domain pair"/>
    <property type="match status" value="1"/>
</dbReference>
<dbReference type="GO" id="GO:0008773">
    <property type="term" value="F:[protein-PII] uridylyltransferase activity"/>
    <property type="evidence" value="ECO:0007669"/>
    <property type="project" value="InterPro"/>
</dbReference>
<dbReference type="Proteomes" id="UP000664466">
    <property type="component" value="Unassembled WGS sequence"/>
</dbReference>
<evidence type="ECO:0000313" key="5">
    <source>
        <dbReference type="EMBL" id="MBO0612250.1"/>
    </source>
</evidence>
<dbReference type="InterPro" id="IPR000644">
    <property type="entry name" value="CBS_dom"/>
</dbReference>
<evidence type="ECO:0000313" key="7">
    <source>
        <dbReference type="Proteomes" id="UP000664466"/>
    </source>
</evidence>
<dbReference type="PROSITE" id="PS51371">
    <property type="entry name" value="CBS"/>
    <property type="match status" value="2"/>
</dbReference>
<reference evidence="5 7" key="1">
    <citation type="submission" date="2021-03" db="EMBL/GenBank/DDBJ databases">
        <title>Draft genome and methylome analysis of Thiotrix fructosivoruns ATCC 49748.</title>
        <authorList>
            <person name="Fomenkov A."/>
            <person name="Grabovich M.Y."/>
            <person name="Roberts R.J."/>
        </authorList>
    </citation>
    <scope>NUCLEOTIDE SEQUENCE [LARGE SCALE GENOMIC DNA]</scope>
    <source>
        <strain evidence="5 7">ATCC 49748</strain>
    </source>
</reference>
<dbReference type="InterPro" id="IPR018821">
    <property type="entry name" value="DUF294_put_nucleoTrafse_sb-bd"/>
</dbReference>
<feature type="domain" description="CBS" evidence="4">
    <location>
        <begin position="221"/>
        <end position="277"/>
    </location>
</feature>
<evidence type="ECO:0000313" key="6">
    <source>
        <dbReference type="EMBL" id="QTX12259.1"/>
    </source>
</evidence>
<dbReference type="Pfam" id="PF03445">
    <property type="entry name" value="DUF294"/>
    <property type="match status" value="1"/>
</dbReference>
<accession>A0A8B0SMZ0</accession>
<dbReference type="InterPro" id="IPR051257">
    <property type="entry name" value="Diverse_CBS-Domain"/>
</dbReference>
<evidence type="ECO:0000259" key="4">
    <source>
        <dbReference type="PROSITE" id="PS51371"/>
    </source>
</evidence>
<dbReference type="Pfam" id="PF10335">
    <property type="entry name" value="DUF294_C"/>
    <property type="match status" value="1"/>
</dbReference>
<evidence type="ECO:0000256" key="1">
    <source>
        <dbReference type="ARBA" id="ARBA00023122"/>
    </source>
</evidence>
<dbReference type="Pfam" id="PF00027">
    <property type="entry name" value="cNMP_binding"/>
    <property type="match status" value="1"/>
</dbReference>
<dbReference type="Gene3D" id="3.10.580.10">
    <property type="entry name" value="CBS-domain"/>
    <property type="match status" value="1"/>
</dbReference>
<dbReference type="CDD" id="cd05401">
    <property type="entry name" value="NT_GlnE_GlnD_like"/>
    <property type="match status" value="1"/>
</dbReference>
<dbReference type="PROSITE" id="PS50042">
    <property type="entry name" value="CNMP_BINDING_3"/>
    <property type="match status" value="1"/>
</dbReference>